<evidence type="ECO:0000313" key="2">
    <source>
        <dbReference type="EMBL" id="SDN31505.1"/>
    </source>
</evidence>
<reference evidence="3" key="1">
    <citation type="submission" date="2016-10" db="EMBL/GenBank/DDBJ databases">
        <authorList>
            <person name="Varghese N."/>
            <person name="Submissions S."/>
        </authorList>
    </citation>
    <scope>NUCLEOTIDE SEQUENCE [LARGE SCALE GENOMIC DNA]</scope>
    <source>
        <strain evidence="3">DSM 45419</strain>
    </source>
</reference>
<dbReference type="AlphaFoldDB" id="A0A1H0ADF5"/>
<dbReference type="STRING" id="1137991.SAMN05660642_04551"/>
<keyword evidence="3" id="KW-1185">Reference proteome</keyword>
<feature type="region of interest" description="Disordered" evidence="1">
    <location>
        <begin position="197"/>
        <end position="305"/>
    </location>
</feature>
<accession>A0A1H0ADF5</accession>
<feature type="compositionally biased region" description="Low complexity" evidence="1">
    <location>
        <begin position="227"/>
        <end position="241"/>
    </location>
</feature>
<feature type="region of interest" description="Disordered" evidence="1">
    <location>
        <begin position="1"/>
        <end position="46"/>
    </location>
</feature>
<gene>
    <name evidence="2" type="ORF">SAMN05660642_04551</name>
</gene>
<feature type="compositionally biased region" description="Low complexity" evidence="1">
    <location>
        <begin position="253"/>
        <end position="262"/>
    </location>
</feature>
<feature type="region of interest" description="Disordered" evidence="1">
    <location>
        <begin position="111"/>
        <end position="142"/>
    </location>
</feature>
<proteinExistence type="predicted"/>
<sequence>MSGRPVSATETGGSPPGGANGGHPRRRGRGRSPAPCSRPSTPEARSVAVRVAGAAIDPRHRVASPVGGWRNRLGLHLDLLVQRHPRAGVELVLREPIPVVRHGRSLACAGARSGARARTPRTRCPSAIDARTPQGPHSPTRAVGECHLRVRGEGERGLRECPSAVARARLRSSGGRLRGREETSRWSSARRFGPVLGVGRDPAGRVGPGRMIGGVREVPPSGEVRKSAAGAPTSTSTSSREPAPPVAPRSRSRLASPSVVSRTGKVTGPSGAAATDHQPWPIGRSRHHQAEGLTMSTTTPTAPPQ</sequence>
<dbReference type="EMBL" id="FNHE01000016">
    <property type="protein sequence ID" value="SDN31505.1"/>
    <property type="molecule type" value="Genomic_DNA"/>
</dbReference>
<evidence type="ECO:0000256" key="1">
    <source>
        <dbReference type="SAM" id="MobiDB-lite"/>
    </source>
</evidence>
<name>A0A1H0ADF5_9ACTN</name>
<dbReference type="Proteomes" id="UP000198680">
    <property type="component" value="Unassembled WGS sequence"/>
</dbReference>
<feature type="compositionally biased region" description="Low complexity" evidence="1">
    <location>
        <begin position="31"/>
        <end position="46"/>
    </location>
</feature>
<organism evidence="2 3">
    <name type="scientific">Geodermatophilus siccatus</name>
    <dbReference type="NCBI Taxonomy" id="1137991"/>
    <lineage>
        <taxon>Bacteria</taxon>
        <taxon>Bacillati</taxon>
        <taxon>Actinomycetota</taxon>
        <taxon>Actinomycetes</taxon>
        <taxon>Geodermatophilales</taxon>
        <taxon>Geodermatophilaceae</taxon>
        <taxon>Geodermatophilus</taxon>
    </lineage>
</organism>
<feature type="compositionally biased region" description="Polar residues" evidence="1">
    <location>
        <begin position="294"/>
        <end position="305"/>
    </location>
</feature>
<protein>
    <submittedName>
        <fullName evidence="2">Uncharacterized protein</fullName>
    </submittedName>
</protein>
<evidence type="ECO:0000313" key="3">
    <source>
        <dbReference type="Proteomes" id="UP000198680"/>
    </source>
</evidence>